<dbReference type="RefSeq" id="WP_028094036.1">
    <property type="nucleotide sequence ID" value="NZ_BNAP01000012.1"/>
</dbReference>
<dbReference type="EMBL" id="BNAP01000012">
    <property type="protein sequence ID" value="GHG94034.1"/>
    <property type="molecule type" value="Genomic_DNA"/>
</dbReference>
<name>A0A8J3H9P7_9RHOB</name>
<evidence type="ECO:0000313" key="7">
    <source>
        <dbReference type="Proteomes" id="UP000611500"/>
    </source>
</evidence>
<comment type="caution">
    <text evidence="6">The sequence shown here is derived from an EMBL/GenBank/DDBJ whole genome shotgun (WGS) entry which is preliminary data.</text>
</comment>
<dbReference type="PANTHER" id="PTHR33337">
    <property type="entry name" value="GFA DOMAIN-CONTAINING PROTEIN"/>
    <property type="match status" value="1"/>
</dbReference>
<dbReference type="PROSITE" id="PS51891">
    <property type="entry name" value="CENP_V_GFA"/>
    <property type="match status" value="1"/>
</dbReference>
<evidence type="ECO:0000256" key="1">
    <source>
        <dbReference type="ARBA" id="ARBA00005495"/>
    </source>
</evidence>
<dbReference type="InterPro" id="IPR011057">
    <property type="entry name" value="Mss4-like_sf"/>
</dbReference>
<comment type="similarity">
    <text evidence="1">Belongs to the Gfa family.</text>
</comment>
<gene>
    <name evidence="6" type="ORF">GCM10010961_26890</name>
</gene>
<dbReference type="GO" id="GO:0016846">
    <property type="term" value="F:carbon-sulfur lyase activity"/>
    <property type="evidence" value="ECO:0007669"/>
    <property type="project" value="InterPro"/>
</dbReference>
<organism evidence="6 7">
    <name type="scientific">Pseudodonghicola xiamenensis</name>
    <dbReference type="NCBI Taxonomy" id="337702"/>
    <lineage>
        <taxon>Bacteria</taxon>
        <taxon>Pseudomonadati</taxon>
        <taxon>Pseudomonadota</taxon>
        <taxon>Alphaproteobacteria</taxon>
        <taxon>Rhodobacterales</taxon>
        <taxon>Paracoccaceae</taxon>
        <taxon>Pseudodonghicola</taxon>
    </lineage>
</organism>
<dbReference type="AlphaFoldDB" id="A0A8J3H9P7"/>
<evidence type="ECO:0000256" key="4">
    <source>
        <dbReference type="ARBA" id="ARBA00023239"/>
    </source>
</evidence>
<dbReference type="Pfam" id="PF04828">
    <property type="entry name" value="GFA"/>
    <property type="match status" value="1"/>
</dbReference>
<accession>A0A8J3H9P7</accession>
<dbReference type="SUPFAM" id="SSF51316">
    <property type="entry name" value="Mss4-like"/>
    <property type="match status" value="1"/>
</dbReference>
<reference evidence="6" key="1">
    <citation type="journal article" date="2014" name="Int. J. Syst. Evol. Microbiol.">
        <title>Complete genome sequence of Corynebacterium casei LMG S-19264T (=DSM 44701T), isolated from a smear-ripened cheese.</title>
        <authorList>
            <consortium name="US DOE Joint Genome Institute (JGI-PGF)"/>
            <person name="Walter F."/>
            <person name="Albersmeier A."/>
            <person name="Kalinowski J."/>
            <person name="Ruckert C."/>
        </authorList>
    </citation>
    <scope>NUCLEOTIDE SEQUENCE</scope>
    <source>
        <strain evidence="6">CGMCC 1.7081</strain>
    </source>
</reference>
<keyword evidence="3" id="KW-0862">Zinc</keyword>
<reference evidence="6" key="2">
    <citation type="submission" date="2020-09" db="EMBL/GenBank/DDBJ databases">
        <authorList>
            <person name="Sun Q."/>
            <person name="Zhou Y."/>
        </authorList>
    </citation>
    <scope>NUCLEOTIDE SEQUENCE</scope>
    <source>
        <strain evidence="6">CGMCC 1.7081</strain>
    </source>
</reference>
<dbReference type="PANTHER" id="PTHR33337:SF40">
    <property type="entry name" value="CENP-V_GFA DOMAIN-CONTAINING PROTEIN-RELATED"/>
    <property type="match status" value="1"/>
</dbReference>
<feature type="domain" description="CENP-V/GFA" evidence="5">
    <location>
        <begin position="5"/>
        <end position="121"/>
    </location>
</feature>
<evidence type="ECO:0000256" key="2">
    <source>
        <dbReference type="ARBA" id="ARBA00022723"/>
    </source>
</evidence>
<dbReference type="Gene3D" id="3.90.1590.10">
    <property type="entry name" value="glutathione-dependent formaldehyde- activating enzyme (gfa)"/>
    <property type="match status" value="1"/>
</dbReference>
<dbReference type="Proteomes" id="UP000611500">
    <property type="component" value="Unassembled WGS sequence"/>
</dbReference>
<keyword evidence="7" id="KW-1185">Reference proteome</keyword>
<evidence type="ECO:0000259" key="5">
    <source>
        <dbReference type="PROSITE" id="PS51891"/>
    </source>
</evidence>
<dbReference type="GO" id="GO:0046872">
    <property type="term" value="F:metal ion binding"/>
    <property type="evidence" value="ECO:0007669"/>
    <property type="project" value="UniProtKB-KW"/>
</dbReference>
<keyword evidence="4" id="KW-0456">Lyase</keyword>
<sequence length="135" mass="14620">MTELTTGSCLCGTVAFQVAGDFDRFFLCHCSRCRKVTGSAHAANLFSVTATLTWLAGEDRIKTFKVPGTRFEKSFCMDCGSALPVVRENGIGMMVPAGSLDSSLSIRPNAHIFCASRADWDDHLDLVQQVDGLPI</sequence>
<proteinExistence type="inferred from homology"/>
<evidence type="ECO:0000313" key="6">
    <source>
        <dbReference type="EMBL" id="GHG94034.1"/>
    </source>
</evidence>
<keyword evidence="2" id="KW-0479">Metal-binding</keyword>
<evidence type="ECO:0000256" key="3">
    <source>
        <dbReference type="ARBA" id="ARBA00022833"/>
    </source>
</evidence>
<protein>
    <submittedName>
        <fullName evidence="6">Aldehyde-activating protein</fullName>
    </submittedName>
</protein>
<dbReference type="InterPro" id="IPR006913">
    <property type="entry name" value="CENP-V/GFA"/>
</dbReference>